<protein>
    <submittedName>
        <fullName evidence="2">Uncharacterized protein</fullName>
    </submittedName>
</protein>
<evidence type="ECO:0000313" key="3">
    <source>
        <dbReference type="Proteomes" id="UP001187192"/>
    </source>
</evidence>
<evidence type="ECO:0000256" key="1">
    <source>
        <dbReference type="SAM" id="MobiDB-lite"/>
    </source>
</evidence>
<sequence length="176" mass="19693">MPPKSKPKPRSNFSKQKPAGAPAELGPPPEIATSRPLRPTAASNSLSRTLGPPEIVSSRWNKMTPSLTGDRLLCNVPHSQCPPRNPSSMATTAPSPVPVATISKSEFPISITIFPRNPVATTSRIATWVGRRTAERSRSIDTSLRCRRRHEGYHRRRSRCRQEKENPRFSRKYNIF</sequence>
<dbReference type="EMBL" id="BTGU01000041">
    <property type="protein sequence ID" value="GMN52176.1"/>
    <property type="molecule type" value="Genomic_DNA"/>
</dbReference>
<accession>A0AA88AYS1</accession>
<dbReference type="Proteomes" id="UP001187192">
    <property type="component" value="Unassembled WGS sequence"/>
</dbReference>
<gene>
    <name evidence="2" type="ORF">TIFTF001_021322</name>
</gene>
<proteinExistence type="predicted"/>
<organism evidence="2 3">
    <name type="scientific">Ficus carica</name>
    <name type="common">Common fig</name>
    <dbReference type="NCBI Taxonomy" id="3494"/>
    <lineage>
        <taxon>Eukaryota</taxon>
        <taxon>Viridiplantae</taxon>
        <taxon>Streptophyta</taxon>
        <taxon>Embryophyta</taxon>
        <taxon>Tracheophyta</taxon>
        <taxon>Spermatophyta</taxon>
        <taxon>Magnoliopsida</taxon>
        <taxon>eudicotyledons</taxon>
        <taxon>Gunneridae</taxon>
        <taxon>Pentapetalae</taxon>
        <taxon>rosids</taxon>
        <taxon>fabids</taxon>
        <taxon>Rosales</taxon>
        <taxon>Moraceae</taxon>
        <taxon>Ficeae</taxon>
        <taxon>Ficus</taxon>
    </lineage>
</organism>
<comment type="caution">
    <text evidence="2">The sequence shown here is derived from an EMBL/GenBank/DDBJ whole genome shotgun (WGS) entry which is preliminary data.</text>
</comment>
<name>A0AA88AYS1_FICCA</name>
<dbReference type="AlphaFoldDB" id="A0AA88AYS1"/>
<evidence type="ECO:0000313" key="2">
    <source>
        <dbReference type="EMBL" id="GMN52176.1"/>
    </source>
</evidence>
<reference evidence="2" key="1">
    <citation type="submission" date="2023-07" db="EMBL/GenBank/DDBJ databases">
        <title>draft genome sequence of fig (Ficus carica).</title>
        <authorList>
            <person name="Takahashi T."/>
            <person name="Nishimura K."/>
        </authorList>
    </citation>
    <scope>NUCLEOTIDE SEQUENCE</scope>
</reference>
<keyword evidence="3" id="KW-1185">Reference proteome</keyword>
<feature type="region of interest" description="Disordered" evidence="1">
    <location>
        <begin position="1"/>
        <end position="59"/>
    </location>
</feature>